<organism evidence="1 2">
    <name type="scientific">Caligus rogercresseyi</name>
    <name type="common">Sea louse</name>
    <dbReference type="NCBI Taxonomy" id="217165"/>
    <lineage>
        <taxon>Eukaryota</taxon>
        <taxon>Metazoa</taxon>
        <taxon>Ecdysozoa</taxon>
        <taxon>Arthropoda</taxon>
        <taxon>Crustacea</taxon>
        <taxon>Multicrustacea</taxon>
        <taxon>Hexanauplia</taxon>
        <taxon>Copepoda</taxon>
        <taxon>Siphonostomatoida</taxon>
        <taxon>Caligidae</taxon>
        <taxon>Caligus</taxon>
    </lineage>
</organism>
<dbReference type="AlphaFoldDB" id="A0A7T8GT38"/>
<name>A0A7T8GT38_CALRO</name>
<proteinExistence type="predicted"/>
<dbReference type="Proteomes" id="UP000595437">
    <property type="component" value="Chromosome 16"/>
</dbReference>
<accession>A0A7T8GT38</accession>
<reference evidence="2" key="1">
    <citation type="submission" date="2021-01" db="EMBL/GenBank/DDBJ databases">
        <title>Caligus Genome Assembly.</title>
        <authorList>
            <person name="Gallardo-Escarate C."/>
        </authorList>
    </citation>
    <scope>NUCLEOTIDE SEQUENCE [LARGE SCALE GENOMIC DNA]</scope>
</reference>
<evidence type="ECO:0000313" key="1">
    <source>
        <dbReference type="EMBL" id="QQP37065.1"/>
    </source>
</evidence>
<feature type="non-terminal residue" evidence="1">
    <location>
        <position position="1"/>
    </location>
</feature>
<evidence type="ECO:0000313" key="2">
    <source>
        <dbReference type="Proteomes" id="UP000595437"/>
    </source>
</evidence>
<keyword evidence="2" id="KW-1185">Reference proteome</keyword>
<gene>
    <name evidence="1" type="ORF">FKW44_022371</name>
</gene>
<sequence length="53" mass="5722">LLMIHCVVGNVIPPKVLRNGVNPWRGTVSSTKDLVFRIDVVQEAVGGHDALSL</sequence>
<dbReference type="EMBL" id="CP045905">
    <property type="protein sequence ID" value="QQP37065.1"/>
    <property type="molecule type" value="Genomic_DNA"/>
</dbReference>
<protein>
    <submittedName>
        <fullName evidence="1">Uncharacterized protein</fullName>
    </submittedName>
</protein>